<comment type="caution">
    <text evidence="2">The sequence shown here is derived from an EMBL/GenBank/DDBJ whole genome shotgun (WGS) entry which is preliminary data.</text>
</comment>
<evidence type="ECO:0000313" key="2">
    <source>
        <dbReference type="EMBL" id="MVQ36390.1"/>
    </source>
</evidence>
<dbReference type="SUPFAM" id="SSF110849">
    <property type="entry name" value="ParB/Sulfiredoxin"/>
    <property type="match status" value="1"/>
</dbReference>
<gene>
    <name evidence="2" type="ORF">GON05_17410</name>
</gene>
<name>A0ABW9UEV5_9BACL</name>
<accession>A0ABW9UEV5</accession>
<evidence type="ECO:0000313" key="3">
    <source>
        <dbReference type="Proteomes" id="UP000467637"/>
    </source>
</evidence>
<evidence type="ECO:0008006" key="4">
    <source>
        <dbReference type="Google" id="ProtNLM"/>
    </source>
</evidence>
<reference evidence="2 3" key="1">
    <citation type="submission" date="2019-12" db="EMBL/GenBank/DDBJ databases">
        <authorList>
            <person name="Huq M.A."/>
        </authorList>
    </citation>
    <scope>NUCLEOTIDE SEQUENCE [LARGE SCALE GENOMIC DNA]</scope>
    <source>
        <strain evidence="2 3">MAH-34</strain>
    </source>
</reference>
<protein>
    <recommendedName>
        <fullName evidence="4">ParB/Sulfiredoxin domain-containing protein</fullName>
    </recommendedName>
</protein>
<proteinExistence type="predicted"/>
<feature type="compositionally biased region" description="Polar residues" evidence="1">
    <location>
        <begin position="10"/>
        <end position="23"/>
    </location>
</feature>
<organism evidence="2 3">
    <name type="scientific">Paenibacillus anseongense</name>
    <dbReference type="NCBI Taxonomy" id="2682845"/>
    <lineage>
        <taxon>Bacteria</taxon>
        <taxon>Bacillati</taxon>
        <taxon>Bacillota</taxon>
        <taxon>Bacilli</taxon>
        <taxon>Bacillales</taxon>
        <taxon>Paenibacillaceae</taxon>
        <taxon>Paenibacillus</taxon>
    </lineage>
</organism>
<dbReference type="EMBL" id="WSEM01000016">
    <property type="protein sequence ID" value="MVQ36390.1"/>
    <property type="molecule type" value="Genomic_DNA"/>
</dbReference>
<dbReference type="Proteomes" id="UP000467637">
    <property type="component" value="Unassembled WGS sequence"/>
</dbReference>
<sequence>MFHHTKKTSNNHSTNESVSIQRNKVPTNAILQMQRTIGNKATMNLLKSYTPQIQRFPEKKGDSNDEYIDKQYPGVTFIKTSGKWNEYMLNDGTIVYYDEGKYWKDANTSQIMDLSGYMNQQLIENAGGKSYNYLASNLTGRLMNIMDLYRAITNHREKLDIPRYDAAKAEMERGEIVYPIEVYNIGDGKLRLSQGNHRLWAAREMGYEVVPVNFL</sequence>
<feature type="region of interest" description="Disordered" evidence="1">
    <location>
        <begin position="1"/>
        <end position="23"/>
    </location>
</feature>
<keyword evidence="3" id="KW-1185">Reference proteome</keyword>
<dbReference type="InterPro" id="IPR036086">
    <property type="entry name" value="ParB/Sulfiredoxin_sf"/>
</dbReference>
<dbReference type="RefSeq" id="WP_157320339.1">
    <property type="nucleotide sequence ID" value="NZ_WSEM01000016.1"/>
</dbReference>
<evidence type="ECO:0000256" key="1">
    <source>
        <dbReference type="SAM" id="MobiDB-lite"/>
    </source>
</evidence>